<dbReference type="Proteomes" id="UP000256424">
    <property type="component" value="Unassembled WGS sequence"/>
</dbReference>
<proteinExistence type="predicted"/>
<evidence type="ECO:0000313" key="1">
    <source>
        <dbReference type="EMBL" id="RDU71546.1"/>
    </source>
</evidence>
<dbReference type="AlphaFoldDB" id="A0A3D8J2V3"/>
<name>A0A3D8J2V3_9HELI</name>
<evidence type="ECO:0000313" key="2">
    <source>
        <dbReference type="Proteomes" id="UP000256424"/>
    </source>
</evidence>
<comment type="caution">
    <text evidence="1">The sequence shown here is derived from an EMBL/GenBank/DDBJ whole genome shotgun (WGS) entry which is preliminary data.</text>
</comment>
<protein>
    <submittedName>
        <fullName evidence="1">Uncharacterized protein</fullName>
    </submittedName>
</protein>
<reference evidence="1 2" key="1">
    <citation type="submission" date="2018-04" db="EMBL/GenBank/DDBJ databases">
        <title>Novel Campyloabacter and Helicobacter Species and Strains.</title>
        <authorList>
            <person name="Mannion A.J."/>
            <person name="Shen Z."/>
            <person name="Fox J.G."/>
        </authorList>
    </citation>
    <scope>NUCLEOTIDE SEQUENCE [LARGE SCALE GENOMIC DNA]</scope>
    <source>
        <strain evidence="1 2">MIT 97-5075</strain>
    </source>
</reference>
<dbReference type="RefSeq" id="WP_104763778.1">
    <property type="nucleotide sequence ID" value="NZ_FZPM01000034.1"/>
</dbReference>
<keyword evidence="2" id="KW-1185">Reference proteome</keyword>
<dbReference type="OrthoDB" id="5328604at2"/>
<sequence>MQELEKVIESTTQNFKRVKKYIRAKDINIFLRMKFMKKTDMEFLEEICLIHIKNIEQGDKIEQNFYAILDNFVFSSLLQKHFFSSFEIFKIFCYRVCLLPKKLFMWEVKRYSRKVISDNFAKLTFYNMKNGVHFFAPLPLDDGEAEKYLHDCLNILSHAKVEVLIVNPLNLVPKAHLCMPEIFQEVLTKNLKILLENSNAKAIFFNNTYEFFDTFLESLKVCLENIPYIVNVGVSLQTYYLDSLHGLDKVANLSRELVNKKKAKLLVRFKDLDFDYHKAYFQSLHRHRTNKVFANHTNSRANYIAILARYREYSEILEASLTSSNLFILELLSLWGLDSQMLIEIEPELNYPLYKFAKQKKLRLMSIQCYTKHFTQMLAYRLKYVHTELLQGICSYIAMSNKQEWQKKCNDFTHSFGIAQKIIHKKDSLNSEATKDFLANLSQPADSMVFAVQQYHFETFDYELQKPLLESSHSLSFAYRLESLQCSIPSRHKLDDILYLNTNDMNRLIIQDISMPIVFSLNAQKEKDAIARAQAKKEEIETNKINIMTMIISHIKNEIKTLFATLCEVFPETPRDILEEQVYLLIDTFKYYGYVYRNLMSETDSVLLTPVGNVLIHAESLSLNEIASCIAANIMIGNVSFVKDCLQARILYYLFEPILDFCPFMSLYRDNLPLEIHKQIICQKEVSKHIDVTNLLVSNSGIIVVFISSFYDVYEAFCDVMRSRMTHSMPMVIYTDSYLYNDAKRIFVPLSVSYMNLNDLIANLPKETANVSLFTYNKAEMNYVITHVNVSICINSAYKLRIISGNSRVFCGGYLQPFLSRFLLHNLVHASPSNVIKKNSLYSDVIGCFSEILSIDEIEFLYNLNHNYSQYLKNLERVSNFDNIYEIKKHYQTTLRIYQEDDFFHVCVIMLVVYLLQIPTKLSFTREYFTSNESAKQISIEQLAAIFAERYISIFTFVVEEEQEFIELLQTGELLRILQDEGDFSSKQSQTYQQLRSKGIIAEYSLPILNKNLELERYLYTQYLQIEPHILLQSQAGRNGEAWLSF</sequence>
<gene>
    <name evidence="1" type="ORF">CQA66_06180</name>
</gene>
<accession>A0A3D8J2V3</accession>
<organism evidence="1 2">
    <name type="scientific">Helicobacter aurati</name>
    <dbReference type="NCBI Taxonomy" id="137778"/>
    <lineage>
        <taxon>Bacteria</taxon>
        <taxon>Pseudomonadati</taxon>
        <taxon>Campylobacterota</taxon>
        <taxon>Epsilonproteobacteria</taxon>
        <taxon>Campylobacterales</taxon>
        <taxon>Helicobacteraceae</taxon>
        <taxon>Helicobacter</taxon>
    </lineage>
</organism>
<dbReference type="EMBL" id="NXLW01000011">
    <property type="protein sequence ID" value="RDU71546.1"/>
    <property type="molecule type" value="Genomic_DNA"/>
</dbReference>